<gene>
    <name evidence="2" type="ORF">DHV22_04705</name>
</gene>
<dbReference type="Proteomes" id="UP000263268">
    <property type="component" value="Unassembled WGS sequence"/>
</dbReference>
<dbReference type="EMBL" id="DPRK01000079">
    <property type="protein sequence ID" value="HCY80942.1"/>
    <property type="molecule type" value="Genomic_DNA"/>
</dbReference>
<proteinExistence type="predicted"/>
<organism evidence="2 3">
    <name type="scientific">Xanthomarina gelatinilytica</name>
    <dbReference type="NCBI Taxonomy" id="1137281"/>
    <lineage>
        <taxon>Bacteria</taxon>
        <taxon>Pseudomonadati</taxon>
        <taxon>Bacteroidota</taxon>
        <taxon>Flavobacteriia</taxon>
        <taxon>Flavobacteriales</taxon>
        <taxon>Flavobacteriaceae</taxon>
        <taxon>Xanthomarina</taxon>
    </lineage>
</organism>
<evidence type="ECO:0000313" key="3">
    <source>
        <dbReference type="Proteomes" id="UP000263268"/>
    </source>
</evidence>
<evidence type="ECO:0000313" key="2">
    <source>
        <dbReference type="EMBL" id="HCY80942.1"/>
    </source>
</evidence>
<comment type="caution">
    <text evidence="2">The sequence shown here is derived from an EMBL/GenBank/DDBJ whole genome shotgun (WGS) entry which is preliminary data.</text>
</comment>
<dbReference type="InterPro" id="IPR056695">
    <property type="entry name" value="DUF7793"/>
</dbReference>
<dbReference type="Pfam" id="PF25056">
    <property type="entry name" value="DUF7793"/>
    <property type="match status" value="1"/>
</dbReference>
<evidence type="ECO:0000259" key="1">
    <source>
        <dbReference type="Pfam" id="PF25056"/>
    </source>
</evidence>
<accession>A0A3D6BNX8</accession>
<protein>
    <recommendedName>
        <fullName evidence="1">DUF7793 domain-containing protein</fullName>
    </recommendedName>
</protein>
<sequence length="128" mass="14815">MILPNQGTYSDYWIFEGILFFVYHEIPFLDLKIAKRVLKERLEFQDGRSFPILCETKGIQDASKSARDFLALEGSILANAVAIVEQRIVAQSMIQLYLRRNQPLIPTEVFNNSLEAQKFLYHFLNSSL</sequence>
<name>A0A3D6BNX8_9FLAO</name>
<reference evidence="2 3" key="1">
    <citation type="journal article" date="2018" name="Nat. Biotechnol.">
        <title>A standardized bacterial taxonomy based on genome phylogeny substantially revises the tree of life.</title>
        <authorList>
            <person name="Parks D.H."/>
            <person name="Chuvochina M."/>
            <person name="Waite D.W."/>
            <person name="Rinke C."/>
            <person name="Skarshewski A."/>
            <person name="Chaumeil P.A."/>
            <person name="Hugenholtz P."/>
        </authorList>
    </citation>
    <scope>NUCLEOTIDE SEQUENCE [LARGE SCALE GENOMIC DNA]</scope>
    <source>
        <strain evidence="2">UBA10227</strain>
    </source>
</reference>
<feature type="domain" description="DUF7793" evidence="1">
    <location>
        <begin position="12"/>
        <end position="123"/>
    </location>
</feature>
<dbReference type="AlphaFoldDB" id="A0A3D6BNX8"/>